<dbReference type="PANTHER" id="PTHR34820">
    <property type="entry name" value="INNER MEMBRANE PROTEIN YEBZ"/>
    <property type="match status" value="1"/>
</dbReference>
<evidence type="ECO:0000256" key="3">
    <source>
        <dbReference type="ARBA" id="ARBA00022692"/>
    </source>
</evidence>
<reference evidence="8 9" key="1">
    <citation type="submission" date="2019-03" db="EMBL/GenBank/DDBJ databases">
        <title>Genomic Encyclopedia of Type Strains, Phase III (KMG-III): the genomes of soil and plant-associated and newly described type strains.</title>
        <authorList>
            <person name="Whitman W."/>
        </authorList>
    </citation>
    <scope>NUCLEOTIDE SEQUENCE [LARGE SCALE GENOMIC DNA]</scope>
    <source>
        <strain evidence="8 9">CECT 8976</strain>
    </source>
</reference>
<evidence type="ECO:0000256" key="5">
    <source>
        <dbReference type="ARBA" id="ARBA00023136"/>
    </source>
</evidence>
<evidence type="ECO:0000256" key="6">
    <source>
        <dbReference type="SAM" id="Phobius"/>
    </source>
</evidence>
<feature type="transmembrane region" description="Helical" evidence="6">
    <location>
        <begin position="247"/>
        <end position="266"/>
    </location>
</feature>
<protein>
    <submittedName>
        <fullName evidence="8">Putative copper export protein</fullName>
    </submittedName>
</protein>
<dbReference type="Pfam" id="PF05425">
    <property type="entry name" value="CopD"/>
    <property type="match status" value="1"/>
</dbReference>
<evidence type="ECO:0000256" key="1">
    <source>
        <dbReference type="ARBA" id="ARBA00004651"/>
    </source>
</evidence>
<evidence type="ECO:0000313" key="9">
    <source>
        <dbReference type="Proteomes" id="UP000295611"/>
    </source>
</evidence>
<sequence length="270" mass="28711">MTELIDNWGQPAFAALLDAGIALLAAGLLLGPTAPQRRAAPTALIGGALLGYVALATINMTDTALSAFPAALGQVLWHTHFGRTQLLAFAAWGMLCLAGNRRSIRWVAVLTLIVARAATGHAADAGWVSPALLVQTLHLSGMAAWAGTVFSASLHPPRRDQATALGQRLSSLAGWSLGLIVLTGVWNLTRITHDAPWQANADYTGWLLAKGGLIGLAVTLGALNRWRYLPHIARLDGRAHRRFWQILRLEGLLLTVVLLLAARLAVTMPG</sequence>
<dbReference type="InterPro" id="IPR032694">
    <property type="entry name" value="CopC/D"/>
</dbReference>
<gene>
    <name evidence="8" type="ORF">DFP86_11413</name>
</gene>
<dbReference type="PANTHER" id="PTHR34820:SF4">
    <property type="entry name" value="INNER MEMBRANE PROTEIN YEBZ"/>
    <property type="match status" value="1"/>
</dbReference>
<feature type="transmembrane region" description="Helical" evidence="6">
    <location>
        <begin position="135"/>
        <end position="154"/>
    </location>
</feature>
<dbReference type="InterPro" id="IPR008457">
    <property type="entry name" value="Cu-R_CopD_dom"/>
</dbReference>
<feature type="domain" description="Copper resistance protein D" evidence="7">
    <location>
        <begin position="166"/>
        <end position="262"/>
    </location>
</feature>
<evidence type="ECO:0000259" key="7">
    <source>
        <dbReference type="Pfam" id="PF05425"/>
    </source>
</evidence>
<feature type="transmembrane region" description="Helical" evidence="6">
    <location>
        <begin position="12"/>
        <end position="31"/>
    </location>
</feature>
<dbReference type="EMBL" id="SNZP01000014">
    <property type="protein sequence ID" value="TDR73252.1"/>
    <property type="molecule type" value="Genomic_DNA"/>
</dbReference>
<keyword evidence="3 6" id="KW-0812">Transmembrane</keyword>
<dbReference type="GO" id="GO:0006825">
    <property type="term" value="P:copper ion transport"/>
    <property type="evidence" value="ECO:0007669"/>
    <property type="project" value="InterPro"/>
</dbReference>
<evidence type="ECO:0000313" key="8">
    <source>
        <dbReference type="EMBL" id="TDR73252.1"/>
    </source>
</evidence>
<name>A0A4R7AZK9_9NEIS</name>
<dbReference type="AlphaFoldDB" id="A0A4R7AZK9"/>
<dbReference type="OrthoDB" id="8940227at2"/>
<dbReference type="GO" id="GO:0005886">
    <property type="term" value="C:plasma membrane"/>
    <property type="evidence" value="ECO:0007669"/>
    <property type="project" value="UniProtKB-SubCell"/>
</dbReference>
<evidence type="ECO:0000256" key="2">
    <source>
        <dbReference type="ARBA" id="ARBA00022475"/>
    </source>
</evidence>
<dbReference type="Proteomes" id="UP000295611">
    <property type="component" value="Unassembled WGS sequence"/>
</dbReference>
<comment type="subcellular location">
    <subcellularLocation>
        <location evidence="1">Cell membrane</location>
        <topology evidence="1">Multi-pass membrane protein</topology>
    </subcellularLocation>
</comment>
<feature type="transmembrane region" description="Helical" evidence="6">
    <location>
        <begin position="81"/>
        <end position="99"/>
    </location>
</feature>
<dbReference type="RefSeq" id="WP_133682964.1">
    <property type="nucleotide sequence ID" value="NZ_SNZP01000014.1"/>
</dbReference>
<keyword evidence="9" id="KW-1185">Reference proteome</keyword>
<organism evidence="8 9">
    <name type="scientific">Paludibacterium purpuratum</name>
    <dbReference type="NCBI Taxonomy" id="1144873"/>
    <lineage>
        <taxon>Bacteria</taxon>
        <taxon>Pseudomonadati</taxon>
        <taxon>Pseudomonadota</taxon>
        <taxon>Betaproteobacteria</taxon>
        <taxon>Neisseriales</taxon>
        <taxon>Chromobacteriaceae</taxon>
        <taxon>Paludibacterium</taxon>
    </lineage>
</organism>
<keyword evidence="4 6" id="KW-1133">Transmembrane helix</keyword>
<accession>A0A4R7AZK9</accession>
<feature type="transmembrane region" description="Helical" evidence="6">
    <location>
        <begin position="43"/>
        <end position="61"/>
    </location>
</feature>
<feature type="transmembrane region" description="Helical" evidence="6">
    <location>
        <begin position="206"/>
        <end position="226"/>
    </location>
</feature>
<feature type="transmembrane region" description="Helical" evidence="6">
    <location>
        <begin position="106"/>
        <end position="123"/>
    </location>
</feature>
<keyword evidence="2" id="KW-1003">Cell membrane</keyword>
<keyword evidence="5 6" id="KW-0472">Membrane</keyword>
<comment type="caution">
    <text evidence="8">The sequence shown here is derived from an EMBL/GenBank/DDBJ whole genome shotgun (WGS) entry which is preliminary data.</text>
</comment>
<proteinExistence type="predicted"/>
<feature type="transmembrane region" description="Helical" evidence="6">
    <location>
        <begin position="166"/>
        <end position="186"/>
    </location>
</feature>
<evidence type="ECO:0000256" key="4">
    <source>
        <dbReference type="ARBA" id="ARBA00022989"/>
    </source>
</evidence>